<comment type="caution">
    <text evidence="2">The sequence shown here is derived from an EMBL/GenBank/DDBJ whole genome shotgun (WGS) entry which is preliminary data.</text>
</comment>
<organism evidence="2 3">
    <name type="scientific">Orbilia oligospora</name>
    <name type="common">Nematode-trapping fungus</name>
    <name type="synonym">Arthrobotrys oligospora</name>
    <dbReference type="NCBI Taxonomy" id="2813651"/>
    <lineage>
        <taxon>Eukaryota</taxon>
        <taxon>Fungi</taxon>
        <taxon>Dikarya</taxon>
        <taxon>Ascomycota</taxon>
        <taxon>Pezizomycotina</taxon>
        <taxon>Orbiliomycetes</taxon>
        <taxon>Orbiliales</taxon>
        <taxon>Orbiliaceae</taxon>
        <taxon>Orbilia</taxon>
    </lineage>
</organism>
<sequence>MKFLQVLAFAASASAAVVFPRADDACNKDNCLNAVIKNDPAVTSMRFAACESYVASQTITSLVYVTTSHTDTITITASTTLPNVLKRDVPIPTWAANCQSKNGVPAEIRFSSACSCYFKSFSRAPVTMPTTIQTVSAVSSFATTITTVETHFTPTPTKVYIKATDVGRSEMVEEEPVFTPSEEWEGAYLKLNTDGAFPIFGLTKVVGEATTFYVRQKTYFEYTVRRIYLDANAQTHQFSIDAPNEEEEDSFFGPLVAPTKPYAQGVRPMALGTPQGGDPEWVEDVVYGEPARFFFFEEDIVGGMLFGNQGEGFPDGGPLPYQLNLAVEVITPPAP</sequence>
<gene>
    <name evidence="2" type="ORF">TWF970_001838</name>
</gene>
<evidence type="ECO:0000313" key="2">
    <source>
        <dbReference type="EMBL" id="KAF3281882.1"/>
    </source>
</evidence>
<dbReference type="AlphaFoldDB" id="A0A7C8RG32"/>
<accession>A0A7C8RG32</accession>
<name>A0A7C8RG32_ORBOL</name>
<protein>
    <submittedName>
        <fullName evidence="2">Uncharacterized protein</fullName>
    </submittedName>
</protein>
<reference evidence="2 3" key="1">
    <citation type="submission" date="2020-01" db="EMBL/GenBank/DDBJ databases">
        <authorList>
            <person name="Palmer J.M."/>
        </authorList>
    </citation>
    <scope>NUCLEOTIDE SEQUENCE [LARGE SCALE GENOMIC DNA]</scope>
    <source>
        <strain evidence="2 3">TWF970</strain>
    </source>
</reference>
<dbReference type="EMBL" id="JAABOJ010000014">
    <property type="protein sequence ID" value="KAF3281882.1"/>
    <property type="molecule type" value="Genomic_DNA"/>
</dbReference>
<dbReference type="OrthoDB" id="5364929at2759"/>
<evidence type="ECO:0000256" key="1">
    <source>
        <dbReference type="SAM" id="SignalP"/>
    </source>
</evidence>
<evidence type="ECO:0000313" key="3">
    <source>
        <dbReference type="Proteomes" id="UP000474640"/>
    </source>
</evidence>
<dbReference type="Proteomes" id="UP000474640">
    <property type="component" value="Unassembled WGS sequence"/>
</dbReference>
<feature type="signal peptide" evidence="1">
    <location>
        <begin position="1"/>
        <end position="15"/>
    </location>
</feature>
<proteinExistence type="predicted"/>
<keyword evidence="1" id="KW-0732">Signal</keyword>
<feature type="chain" id="PRO_5028984980" evidence="1">
    <location>
        <begin position="16"/>
        <end position="335"/>
    </location>
</feature>